<feature type="region of interest" description="Disordered" evidence="2">
    <location>
        <begin position="1"/>
        <end position="26"/>
    </location>
</feature>
<evidence type="ECO:0000256" key="2">
    <source>
        <dbReference type="SAM" id="MobiDB-lite"/>
    </source>
</evidence>
<comment type="subcellular location">
    <subcellularLocation>
        <location evidence="1">Cell membrane</location>
        <topology evidence="1">Lipid-anchor</topology>
    </subcellularLocation>
</comment>
<dbReference type="Proteomes" id="UP000574690">
    <property type="component" value="Unassembled WGS sequence"/>
</dbReference>
<dbReference type="Pfam" id="PF00496">
    <property type="entry name" value="SBP_bac_5"/>
    <property type="match status" value="1"/>
</dbReference>
<protein>
    <submittedName>
        <fullName evidence="4">ABC transporter substrate-binding protein</fullName>
    </submittedName>
</protein>
<evidence type="ECO:0000259" key="3">
    <source>
        <dbReference type="Pfam" id="PF00496"/>
    </source>
</evidence>
<evidence type="ECO:0000313" key="4">
    <source>
        <dbReference type="EMBL" id="NUQ88897.1"/>
    </source>
</evidence>
<dbReference type="InterPro" id="IPR039424">
    <property type="entry name" value="SBP_5"/>
</dbReference>
<dbReference type="GO" id="GO:0005886">
    <property type="term" value="C:plasma membrane"/>
    <property type="evidence" value="ECO:0007669"/>
    <property type="project" value="UniProtKB-SubCell"/>
</dbReference>
<accession>A0A850C9K2</accession>
<evidence type="ECO:0000256" key="1">
    <source>
        <dbReference type="ARBA" id="ARBA00004193"/>
    </source>
</evidence>
<sequence>MCTARPRKERSTISTQQPRNPSQRSALQWHPALTRRSLVLASGAAITASTAGCSFFSTENDSAEGGGDKGPEAPMLAERVEAGDLPPVEERLPKEPLVITPAESSGAYGGTWTTAVTGAADGPWLWRTINDGHLLERSRDWTEIRPNIAVSLEPNADATEFTIVLREGVKWSDGEPLTTADVEFAFVNVASNPELTQGFPSELASIDGTPAELEIVDDYTFIVRFNSPKPLFRDDMAAGTSGQRFTMYPRHYLEQFHLDFNPNADQEAIDEGFDGWVARFTSKGNLWNFMWENPDLPTLLPWICKKPISDADYALFERNPYYWKVDEEGSQLPYLDEVRYNIIADVETMFAHAINGDYDFHSRHFNDNAHRADAVDNEGSGDYTVVDLESTYSSDMNLAFNMNHQNPALRAIFKDKQFRIAMSHAINRQELIDVLWNRVGEPAQAAPRPESRFYDEAFDTQYLEYDPDTANQILDDAGYALGSDGVRTAADGTRLEFTAAVADDALLGTIWINALDMIVDTWAEVGVQLHIGSQPRENWQVLVNESDFDLTVWTGDGGNIDETTSVYWYMAAGPGGGAFFGRQWSELYTSGATQDPLVEEPPAFITEQWDLYDQFKAEPDEAARDEIFKQILAIAKEEFLAIGTVRGQGAWAVVANRLKNTGGAMPENPTYGTPGPAAPEQWYIDEN</sequence>
<dbReference type="AlphaFoldDB" id="A0A850C9K2"/>
<dbReference type="SUPFAM" id="SSF53850">
    <property type="entry name" value="Periplasmic binding protein-like II"/>
    <property type="match status" value="1"/>
</dbReference>
<dbReference type="PANTHER" id="PTHR30290">
    <property type="entry name" value="PERIPLASMIC BINDING COMPONENT OF ABC TRANSPORTER"/>
    <property type="match status" value="1"/>
</dbReference>
<dbReference type="PROSITE" id="PS01040">
    <property type="entry name" value="SBP_BACTERIAL_5"/>
    <property type="match status" value="1"/>
</dbReference>
<feature type="compositionally biased region" description="Polar residues" evidence="2">
    <location>
        <begin position="12"/>
        <end position="26"/>
    </location>
</feature>
<dbReference type="PANTHER" id="PTHR30290:SF62">
    <property type="entry name" value="OLIGOPEPTIDE ABC TRANSPORTER, PERIPLASMIC OLIGOPEPTIDE-BINDING PROTEIN"/>
    <property type="match status" value="1"/>
</dbReference>
<dbReference type="CDD" id="cd08500">
    <property type="entry name" value="PBP2_NikA_DppA_OppA_like_4"/>
    <property type="match status" value="1"/>
</dbReference>
<dbReference type="Gene3D" id="3.10.105.10">
    <property type="entry name" value="Dipeptide-binding Protein, Domain 3"/>
    <property type="match status" value="1"/>
</dbReference>
<comment type="caution">
    <text evidence="4">The sequence shown here is derived from an EMBL/GenBank/DDBJ whole genome shotgun (WGS) entry which is preliminary data.</text>
</comment>
<name>A0A850C9K2_9ACTN</name>
<dbReference type="InterPro" id="IPR023765">
    <property type="entry name" value="SBP_5_CS"/>
</dbReference>
<gene>
    <name evidence="4" type="ORF">HOQ43_10595</name>
</gene>
<dbReference type="Gene3D" id="3.40.190.10">
    <property type="entry name" value="Periplasmic binding protein-like II"/>
    <property type="match status" value="1"/>
</dbReference>
<dbReference type="EMBL" id="JABFXE010000446">
    <property type="protein sequence ID" value="NUQ88897.1"/>
    <property type="molecule type" value="Genomic_DNA"/>
</dbReference>
<feature type="region of interest" description="Disordered" evidence="2">
    <location>
        <begin position="664"/>
        <end position="687"/>
    </location>
</feature>
<reference evidence="4 5" key="1">
    <citation type="submission" date="2020-05" db="EMBL/GenBank/DDBJ databases">
        <title>DNA-SIP metagenomic assembled genomes.</title>
        <authorList>
            <person name="Yu J."/>
        </authorList>
    </citation>
    <scope>NUCLEOTIDE SEQUENCE [LARGE SCALE GENOMIC DNA]</scope>
    <source>
        <strain evidence="4">Bin5.27</strain>
    </source>
</reference>
<organism evidence="4 5">
    <name type="scientific">Glycomyces artemisiae</name>
    <dbReference type="NCBI Taxonomy" id="1076443"/>
    <lineage>
        <taxon>Bacteria</taxon>
        <taxon>Bacillati</taxon>
        <taxon>Actinomycetota</taxon>
        <taxon>Actinomycetes</taxon>
        <taxon>Glycomycetales</taxon>
        <taxon>Glycomycetaceae</taxon>
        <taxon>Glycomyces</taxon>
    </lineage>
</organism>
<proteinExistence type="predicted"/>
<dbReference type="InterPro" id="IPR000914">
    <property type="entry name" value="SBP_5_dom"/>
</dbReference>
<evidence type="ECO:0000313" key="5">
    <source>
        <dbReference type="Proteomes" id="UP000574690"/>
    </source>
</evidence>
<dbReference type="GO" id="GO:0015833">
    <property type="term" value="P:peptide transport"/>
    <property type="evidence" value="ECO:0007669"/>
    <property type="project" value="TreeGrafter"/>
</dbReference>
<dbReference type="GO" id="GO:1904680">
    <property type="term" value="F:peptide transmembrane transporter activity"/>
    <property type="evidence" value="ECO:0007669"/>
    <property type="project" value="TreeGrafter"/>
</dbReference>
<feature type="domain" description="Solute-binding protein family 5" evidence="3">
    <location>
        <begin position="143"/>
        <end position="573"/>
    </location>
</feature>